<dbReference type="AlphaFoldDB" id="A0A1I5U2S0"/>
<dbReference type="InterPro" id="IPR009875">
    <property type="entry name" value="PilZ_domain"/>
</dbReference>
<evidence type="ECO:0000259" key="1">
    <source>
        <dbReference type="Pfam" id="PF07238"/>
    </source>
</evidence>
<dbReference type="RefSeq" id="WP_090502950.1">
    <property type="nucleotide sequence ID" value="NZ_FOWX01000023.1"/>
</dbReference>
<protein>
    <submittedName>
        <fullName evidence="2">PilZ domain-containing protein</fullName>
    </submittedName>
</protein>
<evidence type="ECO:0000313" key="2">
    <source>
        <dbReference type="EMBL" id="SFP89598.1"/>
    </source>
</evidence>
<dbReference type="OrthoDB" id="6989154at2"/>
<accession>A0A1I5U2S0</accession>
<feature type="domain" description="PilZ" evidence="1">
    <location>
        <begin position="98"/>
        <end position="192"/>
    </location>
</feature>
<dbReference type="GO" id="GO:0035438">
    <property type="term" value="F:cyclic-di-GMP binding"/>
    <property type="evidence" value="ECO:0007669"/>
    <property type="project" value="InterPro"/>
</dbReference>
<dbReference type="Proteomes" id="UP000198784">
    <property type="component" value="Unassembled WGS sequence"/>
</dbReference>
<organism evidence="2 3">
    <name type="scientific">Pseudomonas borbori</name>
    <dbReference type="NCBI Taxonomy" id="289003"/>
    <lineage>
        <taxon>Bacteria</taxon>
        <taxon>Pseudomonadati</taxon>
        <taxon>Pseudomonadota</taxon>
        <taxon>Gammaproteobacteria</taxon>
        <taxon>Pseudomonadales</taxon>
        <taxon>Pseudomonadaceae</taxon>
        <taxon>Pseudomonas</taxon>
    </lineage>
</organism>
<evidence type="ECO:0000313" key="3">
    <source>
        <dbReference type="Proteomes" id="UP000198784"/>
    </source>
</evidence>
<sequence>MQEQPLLTQAELEFIQHLNKKPAPSRRKPAPSSELLVDVGAQLKALLAYCAANEQLTIEAHVANQRLTFTAHLVEDAHQVQHLELGTPQIFDEGPASRAWRLPLAPPVALRQRNGKPSDLWVHELSLNGLLIELRARHAAPEHFELILPLAGQKPIAIEGSLVRKTSGGLLAYRLDPLDKRGSERLQQFIFQQHRALHPQTSQG</sequence>
<proteinExistence type="predicted"/>
<dbReference type="SUPFAM" id="SSF141371">
    <property type="entry name" value="PilZ domain-like"/>
    <property type="match status" value="1"/>
</dbReference>
<dbReference type="EMBL" id="FOWX01000023">
    <property type="protein sequence ID" value="SFP89598.1"/>
    <property type="molecule type" value="Genomic_DNA"/>
</dbReference>
<keyword evidence="3" id="KW-1185">Reference proteome</keyword>
<dbReference type="STRING" id="289003.SAMN05216190_12333"/>
<name>A0A1I5U2S0_9PSED</name>
<dbReference type="Gene3D" id="2.40.10.220">
    <property type="entry name" value="predicted glycosyltransferase like domains"/>
    <property type="match status" value="1"/>
</dbReference>
<gene>
    <name evidence="2" type="ORF">SAMN05216190_12333</name>
</gene>
<dbReference type="Pfam" id="PF07238">
    <property type="entry name" value="PilZ"/>
    <property type="match status" value="1"/>
</dbReference>
<reference evidence="3" key="1">
    <citation type="submission" date="2016-10" db="EMBL/GenBank/DDBJ databases">
        <authorList>
            <person name="Varghese N."/>
            <person name="Submissions S."/>
        </authorList>
    </citation>
    <scope>NUCLEOTIDE SEQUENCE [LARGE SCALE GENOMIC DNA]</scope>
    <source>
        <strain evidence="3">DSM 17834</strain>
    </source>
</reference>